<dbReference type="Proteomes" id="UP000286246">
    <property type="component" value="Unassembled WGS sequence"/>
</dbReference>
<accession>A0A420AXI7</accession>
<sequence>MRTKIIVFCVFSCVLFGCKKSDSVSNEENSKTEISKEEEDKVFELRKFLSETWERPVENVIYNGKDSIFTLRDSEIVEKRSHVEHFYNLLKK</sequence>
<name>A0A420AXI7_SPHD1</name>
<gene>
    <name evidence="1" type="ORF">DFQ12_3345</name>
</gene>
<organism evidence="1 2">
    <name type="scientific">Sphingobacterium detergens</name>
    <dbReference type="NCBI Taxonomy" id="1145106"/>
    <lineage>
        <taxon>Bacteria</taxon>
        <taxon>Pseudomonadati</taxon>
        <taxon>Bacteroidota</taxon>
        <taxon>Sphingobacteriia</taxon>
        <taxon>Sphingobacteriales</taxon>
        <taxon>Sphingobacteriaceae</taxon>
        <taxon>Sphingobacterium</taxon>
    </lineage>
</organism>
<protein>
    <submittedName>
        <fullName evidence="1">Uncharacterized protein</fullName>
    </submittedName>
</protein>
<dbReference type="RefSeq" id="WP_120260111.1">
    <property type="nucleotide sequence ID" value="NZ_RAPY01000003.1"/>
</dbReference>
<comment type="caution">
    <text evidence="1">The sequence shown here is derived from an EMBL/GenBank/DDBJ whole genome shotgun (WGS) entry which is preliminary data.</text>
</comment>
<reference evidence="1 2" key="1">
    <citation type="submission" date="2018-09" db="EMBL/GenBank/DDBJ databases">
        <title>Genomic Encyclopedia of Type Strains, Phase III (KMG-III): the genomes of soil and plant-associated and newly described type strains.</title>
        <authorList>
            <person name="Whitman W."/>
        </authorList>
    </citation>
    <scope>NUCLEOTIDE SEQUENCE [LARGE SCALE GENOMIC DNA]</scope>
    <source>
        <strain evidence="1 2">CECT 7938</strain>
    </source>
</reference>
<keyword evidence="2" id="KW-1185">Reference proteome</keyword>
<proteinExistence type="predicted"/>
<evidence type="ECO:0000313" key="2">
    <source>
        <dbReference type="Proteomes" id="UP000286246"/>
    </source>
</evidence>
<dbReference type="EMBL" id="RAPY01000003">
    <property type="protein sequence ID" value="RKE49234.1"/>
    <property type="molecule type" value="Genomic_DNA"/>
</dbReference>
<dbReference type="AlphaFoldDB" id="A0A420AXI7"/>
<dbReference type="PROSITE" id="PS51257">
    <property type="entry name" value="PROKAR_LIPOPROTEIN"/>
    <property type="match status" value="1"/>
</dbReference>
<evidence type="ECO:0000313" key="1">
    <source>
        <dbReference type="EMBL" id="RKE49234.1"/>
    </source>
</evidence>